<protein>
    <recommendedName>
        <fullName evidence="1">PpiC domain-containing protein</fullName>
    </recommendedName>
</protein>
<organism evidence="2">
    <name type="scientific">marine metagenome</name>
    <dbReference type="NCBI Taxonomy" id="408172"/>
    <lineage>
        <taxon>unclassified sequences</taxon>
        <taxon>metagenomes</taxon>
        <taxon>ecological metagenomes</taxon>
    </lineage>
</organism>
<feature type="domain" description="PpiC" evidence="1">
    <location>
        <begin position="278"/>
        <end position="379"/>
    </location>
</feature>
<dbReference type="AlphaFoldDB" id="A0A382C5F7"/>
<name>A0A382C5F7_9ZZZZ</name>
<dbReference type="SUPFAM" id="SSF54534">
    <property type="entry name" value="FKBP-like"/>
    <property type="match status" value="2"/>
</dbReference>
<dbReference type="InterPro" id="IPR023058">
    <property type="entry name" value="PPIase_PpiC_CS"/>
</dbReference>
<dbReference type="InterPro" id="IPR000297">
    <property type="entry name" value="PPIase_PpiC"/>
</dbReference>
<dbReference type="Gene3D" id="3.10.50.40">
    <property type="match status" value="2"/>
</dbReference>
<gene>
    <name evidence="2" type="ORF">METZ01_LOCUS174192</name>
</gene>
<evidence type="ECO:0000259" key="1">
    <source>
        <dbReference type="PROSITE" id="PS50198"/>
    </source>
</evidence>
<dbReference type="GO" id="GO:0003755">
    <property type="term" value="F:peptidyl-prolyl cis-trans isomerase activity"/>
    <property type="evidence" value="ECO:0007669"/>
    <property type="project" value="UniProtKB-KW"/>
</dbReference>
<dbReference type="EMBL" id="UINC01032906">
    <property type="protein sequence ID" value="SVB21338.1"/>
    <property type="molecule type" value="Genomic_DNA"/>
</dbReference>
<dbReference type="SUPFAM" id="SSF109998">
    <property type="entry name" value="Triger factor/SurA peptide-binding domain-like"/>
    <property type="match status" value="1"/>
</dbReference>
<evidence type="ECO:0000313" key="2">
    <source>
        <dbReference type="EMBL" id="SVB21338.1"/>
    </source>
</evidence>
<dbReference type="InterPro" id="IPR046357">
    <property type="entry name" value="PPIase_dom_sf"/>
</dbReference>
<reference evidence="2" key="1">
    <citation type="submission" date="2018-05" db="EMBL/GenBank/DDBJ databases">
        <authorList>
            <person name="Lanie J.A."/>
            <person name="Ng W.-L."/>
            <person name="Kazmierczak K.M."/>
            <person name="Andrzejewski T.M."/>
            <person name="Davidsen T.M."/>
            <person name="Wayne K.J."/>
            <person name="Tettelin H."/>
            <person name="Glass J.I."/>
            <person name="Rusch D."/>
            <person name="Podicherti R."/>
            <person name="Tsui H.-C.T."/>
            <person name="Winkler M.E."/>
        </authorList>
    </citation>
    <scope>NUCLEOTIDE SEQUENCE</scope>
</reference>
<dbReference type="PANTHER" id="PTHR47245:SF2">
    <property type="entry name" value="PEPTIDYL-PROLYL CIS-TRANS ISOMERASE HP_0175-RELATED"/>
    <property type="match status" value="1"/>
</dbReference>
<dbReference type="PROSITE" id="PS50198">
    <property type="entry name" value="PPIC_PPIASE_2"/>
    <property type="match status" value="2"/>
</dbReference>
<dbReference type="PANTHER" id="PTHR47245">
    <property type="entry name" value="PEPTIDYLPROLYL ISOMERASE"/>
    <property type="match status" value="1"/>
</dbReference>
<proteinExistence type="predicted"/>
<dbReference type="Pfam" id="PF00639">
    <property type="entry name" value="Rotamase"/>
    <property type="match status" value="2"/>
</dbReference>
<dbReference type="Gene3D" id="1.10.4030.10">
    <property type="entry name" value="Porin chaperone SurA, peptide-binding domain"/>
    <property type="match status" value="1"/>
</dbReference>
<feature type="domain" description="PpiC" evidence="1">
    <location>
        <begin position="175"/>
        <end position="275"/>
    </location>
</feature>
<dbReference type="InterPro" id="IPR050245">
    <property type="entry name" value="PrsA_foldase"/>
</dbReference>
<dbReference type="PROSITE" id="PS01096">
    <property type="entry name" value="PPIC_PPIASE_1"/>
    <property type="match status" value="1"/>
</dbReference>
<dbReference type="InterPro" id="IPR027304">
    <property type="entry name" value="Trigger_fact/SurA_dom_sf"/>
</dbReference>
<sequence length="425" mass="48427">MYKSIKILLPCIYFLYGQNQDIPIDGIAAIVGENIILKSDVSQVVSMTALQRGLDVSKDRDVIEKLQGNVLGSLIDQKVILEMAKLDSIEVGEKDVESALDQQIETFIMRAGTEEMAETMLGQSLNDFRREYWYDMRDRLITEQYQQQLIMSVNINRESVVSFFTNYRDSLPMFPVTMKIRHLLVRIKPSEKNRLDAEKKIKNIRERIFAGESFSDLAEIYSADPGSKNNGGSLGYIRRNQMVKGFETVAFTQEINTLSEPVETSFGFHILETTEKSGEKIKVRHILISPAITEEDETNAYNYAMTLRDSSKSLSSFKKLVTKYSDDEPTKKIGGDLGWITPTNSPIPAIAEVLGLLEKDECSRPVKSDHGYHLLWVEAVKPGGHPSLETHWVEIEEIALNHKRMEYFQEWIVAARTNIFIDIKK</sequence>
<accession>A0A382C5F7</accession>